<dbReference type="Proteomes" id="UP000245396">
    <property type="component" value="Unassembled WGS sequence"/>
</dbReference>
<evidence type="ECO:0000256" key="10">
    <source>
        <dbReference type="ARBA" id="ARBA00023239"/>
    </source>
</evidence>
<evidence type="ECO:0000256" key="7">
    <source>
        <dbReference type="ARBA" id="ARBA00023098"/>
    </source>
</evidence>
<evidence type="ECO:0000256" key="3">
    <source>
        <dbReference type="ARBA" id="ARBA00022832"/>
    </source>
</evidence>
<dbReference type="Gene3D" id="3.40.50.720">
    <property type="entry name" value="NAD(P)-binding Rossmann-like Domain"/>
    <property type="match status" value="1"/>
</dbReference>
<evidence type="ECO:0000256" key="6">
    <source>
        <dbReference type="ARBA" id="ARBA00023027"/>
    </source>
</evidence>
<dbReference type="Gene3D" id="3.90.226.10">
    <property type="entry name" value="2-enoyl-CoA Hydratase, Chain A, domain 1"/>
    <property type="match status" value="1"/>
</dbReference>
<evidence type="ECO:0000256" key="2">
    <source>
        <dbReference type="ARBA" id="ARBA00005005"/>
    </source>
</evidence>
<dbReference type="RefSeq" id="WP_109611503.1">
    <property type="nucleotide sequence ID" value="NZ_QGGG01000001.1"/>
</dbReference>
<evidence type="ECO:0000256" key="9">
    <source>
        <dbReference type="ARBA" id="ARBA00023235"/>
    </source>
</evidence>
<dbReference type="SUPFAM" id="SSF52096">
    <property type="entry name" value="ClpP/crotonase"/>
    <property type="match status" value="1"/>
</dbReference>
<dbReference type="InterPro" id="IPR036291">
    <property type="entry name" value="NAD(P)-bd_dom_sf"/>
</dbReference>
<reference evidence="15 16" key="1">
    <citation type="submission" date="2018-05" db="EMBL/GenBank/DDBJ databases">
        <title>Genomic Encyclopedia of Type Strains, Phase IV (KMG-IV): sequencing the most valuable type-strain genomes for metagenomic binning, comparative biology and taxonomic classification.</title>
        <authorList>
            <person name="Goeker M."/>
        </authorList>
    </citation>
    <scope>NUCLEOTIDE SEQUENCE [LARGE SCALE GENOMIC DNA]</scope>
    <source>
        <strain evidence="15 16">DSM 6986</strain>
    </source>
</reference>
<evidence type="ECO:0000313" key="16">
    <source>
        <dbReference type="Proteomes" id="UP000245396"/>
    </source>
</evidence>
<protein>
    <submittedName>
        <fullName evidence="15">3-hydroxyacyl-CoA dehydrogenase</fullName>
    </submittedName>
</protein>
<keyword evidence="9" id="KW-0413">Isomerase</keyword>
<dbReference type="FunFam" id="3.40.50.720:FF:000009">
    <property type="entry name" value="Fatty oxidation complex, alpha subunit"/>
    <property type="match status" value="1"/>
</dbReference>
<evidence type="ECO:0000256" key="8">
    <source>
        <dbReference type="ARBA" id="ARBA00023140"/>
    </source>
</evidence>
<dbReference type="FunFam" id="1.10.1040.50:FF:000006">
    <property type="entry name" value="Peroxisomal bifunctional enzyme"/>
    <property type="match status" value="1"/>
</dbReference>
<keyword evidence="11" id="KW-0511">Multifunctional enzyme</keyword>
<organism evidence="15 16">
    <name type="scientific">Pseudaminobacter salicylatoxidans</name>
    <dbReference type="NCBI Taxonomy" id="93369"/>
    <lineage>
        <taxon>Bacteria</taxon>
        <taxon>Pseudomonadati</taxon>
        <taxon>Pseudomonadota</taxon>
        <taxon>Alphaproteobacteria</taxon>
        <taxon>Hyphomicrobiales</taxon>
        <taxon>Phyllobacteriaceae</taxon>
        <taxon>Pseudaminobacter</taxon>
    </lineage>
</organism>
<comment type="caution">
    <text evidence="15">The sequence shown here is derived from an EMBL/GenBank/DDBJ whole genome shotgun (WGS) entry which is preliminary data.</text>
</comment>
<dbReference type="Gene3D" id="1.10.1040.50">
    <property type="match status" value="1"/>
</dbReference>
<dbReference type="CDD" id="cd06558">
    <property type="entry name" value="crotonase-like"/>
    <property type="match status" value="1"/>
</dbReference>
<dbReference type="PANTHER" id="PTHR23309:SF51">
    <property type="entry name" value="3-HYDROXYACYL-COA DEHYDROGENASE-RELATED"/>
    <property type="match status" value="1"/>
</dbReference>
<evidence type="ECO:0000313" key="15">
    <source>
        <dbReference type="EMBL" id="PWJ86553.1"/>
    </source>
</evidence>
<evidence type="ECO:0000256" key="12">
    <source>
        <dbReference type="ARBA" id="ARBA00049556"/>
    </source>
</evidence>
<dbReference type="SUPFAM" id="SSF48179">
    <property type="entry name" value="6-phosphogluconate dehydrogenase C-terminal domain-like"/>
    <property type="match status" value="2"/>
</dbReference>
<proteinExistence type="predicted"/>
<gene>
    <name evidence="15" type="ORF">C7441_101434</name>
</gene>
<dbReference type="InterPro" id="IPR008927">
    <property type="entry name" value="6-PGluconate_DH-like_C_sf"/>
</dbReference>
<feature type="domain" description="3-hydroxyacyl-CoA dehydrogenase NAD binding" evidence="14">
    <location>
        <begin position="298"/>
        <end position="475"/>
    </location>
</feature>
<keyword evidence="7" id="KW-0443">Lipid metabolism</keyword>
<evidence type="ECO:0000256" key="5">
    <source>
        <dbReference type="ARBA" id="ARBA00023002"/>
    </source>
</evidence>
<comment type="subcellular location">
    <subcellularLocation>
        <location evidence="1">Peroxisome</location>
    </subcellularLocation>
</comment>
<dbReference type="OrthoDB" id="9771883at2"/>
<evidence type="ECO:0000256" key="1">
    <source>
        <dbReference type="ARBA" id="ARBA00004275"/>
    </source>
</evidence>
<dbReference type="InterPro" id="IPR006176">
    <property type="entry name" value="3-OHacyl-CoA_DH_NAD-bd"/>
</dbReference>
<dbReference type="PANTHER" id="PTHR23309">
    <property type="entry name" value="3-HYDROXYACYL-COA DEHYROGENASE"/>
    <property type="match status" value="1"/>
</dbReference>
<dbReference type="InterPro" id="IPR029045">
    <property type="entry name" value="ClpP/crotonase-like_dom_sf"/>
</dbReference>
<comment type="catalytic activity">
    <reaction evidence="12">
        <text>a (3S)-3-hydroxyacyl-CoA + NAD(+) = a 3-oxoacyl-CoA + NADH + H(+)</text>
        <dbReference type="Rhea" id="RHEA:22432"/>
        <dbReference type="ChEBI" id="CHEBI:15378"/>
        <dbReference type="ChEBI" id="CHEBI:57318"/>
        <dbReference type="ChEBI" id="CHEBI:57540"/>
        <dbReference type="ChEBI" id="CHEBI:57945"/>
        <dbReference type="ChEBI" id="CHEBI:90726"/>
        <dbReference type="EC" id="1.1.1.35"/>
    </reaction>
</comment>
<comment type="pathway">
    <text evidence="2">Lipid metabolism; fatty acid beta-oxidation.</text>
</comment>
<dbReference type="GO" id="GO:0004300">
    <property type="term" value="F:enoyl-CoA hydratase activity"/>
    <property type="evidence" value="ECO:0007669"/>
    <property type="project" value="UniProtKB-ARBA"/>
</dbReference>
<dbReference type="AlphaFoldDB" id="A0A316CBK7"/>
<feature type="domain" description="3-hydroxyacyl-CoA dehydrogenase C-terminal" evidence="13">
    <location>
        <begin position="479"/>
        <end position="572"/>
    </location>
</feature>
<keyword evidence="10" id="KW-0456">Lyase</keyword>
<dbReference type="GO" id="GO:0016853">
    <property type="term" value="F:isomerase activity"/>
    <property type="evidence" value="ECO:0007669"/>
    <property type="project" value="UniProtKB-KW"/>
</dbReference>
<feature type="domain" description="3-hydroxyacyl-CoA dehydrogenase C-terminal" evidence="13">
    <location>
        <begin position="607"/>
        <end position="692"/>
    </location>
</feature>
<dbReference type="Pfam" id="PF00725">
    <property type="entry name" value="3HCDH"/>
    <property type="match status" value="2"/>
</dbReference>
<name>A0A316CBK7_PSESE</name>
<dbReference type="GO" id="GO:0003857">
    <property type="term" value="F:(3S)-3-hydroxyacyl-CoA dehydrogenase (NAD+) activity"/>
    <property type="evidence" value="ECO:0007669"/>
    <property type="project" value="UniProtKB-EC"/>
</dbReference>
<dbReference type="Pfam" id="PF00378">
    <property type="entry name" value="ECH_1"/>
    <property type="match status" value="1"/>
</dbReference>
<keyword evidence="4" id="KW-0442">Lipid degradation</keyword>
<keyword evidence="6" id="KW-0520">NAD</keyword>
<evidence type="ECO:0000259" key="14">
    <source>
        <dbReference type="Pfam" id="PF02737"/>
    </source>
</evidence>
<dbReference type="SUPFAM" id="SSF51735">
    <property type="entry name" value="NAD(P)-binding Rossmann-fold domains"/>
    <property type="match status" value="1"/>
</dbReference>
<dbReference type="Pfam" id="PF02737">
    <property type="entry name" value="3HCDH_N"/>
    <property type="match status" value="1"/>
</dbReference>
<dbReference type="EMBL" id="QGGG01000001">
    <property type="protein sequence ID" value="PWJ86553.1"/>
    <property type="molecule type" value="Genomic_DNA"/>
</dbReference>
<keyword evidence="8" id="KW-0576">Peroxisome</keyword>
<dbReference type="GO" id="GO:0070403">
    <property type="term" value="F:NAD+ binding"/>
    <property type="evidence" value="ECO:0007669"/>
    <property type="project" value="InterPro"/>
</dbReference>
<keyword evidence="5" id="KW-0560">Oxidoreductase</keyword>
<dbReference type="GO" id="GO:0006635">
    <property type="term" value="P:fatty acid beta-oxidation"/>
    <property type="evidence" value="ECO:0007669"/>
    <property type="project" value="UniProtKB-UniPathway"/>
</dbReference>
<evidence type="ECO:0000259" key="13">
    <source>
        <dbReference type="Pfam" id="PF00725"/>
    </source>
</evidence>
<dbReference type="InterPro" id="IPR001753">
    <property type="entry name" value="Enoyl-CoA_hydra/iso"/>
</dbReference>
<sequence length="697" mass="75163">MNQVSEQTVHVERHGAVLVTVIDNPPVNALSHSVRAGLLDALERFEQDDASKAMVILCAGRTFIAGADIREFNKPPQEPRLGTLIDRLDACAKPIVAAIHGTALGGGLEVGLACSYRVALDSARFGLPEVKLGLLPGSGGTVRLPRLIGVEHALTMISEGGQIGSQEAREKGLVDTVISGDLKAEAIAFAQTVIAEGARVRRTSDLPVPPFDAGLLATKRTELAKRYKGRQAPQIAVDLIEKMASTPFREAAQEEYRVCRELIGSNQSKALRHLFAAEREAAKIDGVPADVKPRDINKVAVVGPGVMGRGIAICLLNADLPTTLIGRTEESLAKAVAAIRKTYEGNVKRGTLTPDEVESRMSRLSTTTGYDDLRDIDLVIEAVTEDLEVKKAVFAKLDAALNERAIVATNTSFLDIEALADSVSNPENVAGMHFFNPANIMKLLENVRSSRTAPDVLATITSLGKRIGKVPVMVGRSEGFVANRMLSKRSREAQFLLEDGATPQQVDKVLSGFGFPIGPFALADLAGMDVMAAARAARFARMTPREQQCDIVDKLAAAGRLGQKSGAGYYLYGDDRKPQPDPAVNELLAQHRQARGFSHRDVTDQEILERCLYAMINEAAKILEEGAAARPGDIDVIWTNGFGWPTHLGGPMFHADQIGLPRIKEALDRYSALVGEDYFKPAGLIERLAAEDRGFYG</sequence>
<accession>A0A316CBK7</accession>
<dbReference type="UniPathway" id="UPA00659"/>
<evidence type="ECO:0000256" key="11">
    <source>
        <dbReference type="ARBA" id="ARBA00023268"/>
    </source>
</evidence>
<dbReference type="InterPro" id="IPR006108">
    <property type="entry name" value="3HC_DH_C"/>
</dbReference>
<keyword evidence="16" id="KW-1185">Reference proteome</keyword>
<evidence type="ECO:0000256" key="4">
    <source>
        <dbReference type="ARBA" id="ARBA00022963"/>
    </source>
</evidence>
<dbReference type="STRING" id="1192868.GCA_000304395_03043"/>
<keyword evidence="3" id="KW-0276">Fatty acid metabolism</keyword>